<dbReference type="EMBL" id="JH993029">
    <property type="protein sequence ID" value="EKX40701.1"/>
    <property type="molecule type" value="Genomic_DNA"/>
</dbReference>
<reference evidence="4" key="2">
    <citation type="submission" date="2012-11" db="EMBL/GenBank/DDBJ databases">
        <authorList>
            <person name="Kuo A."/>
            <person name="Curtis B.A."/>
            <person name="Tanifuji G."/>
            <person name="Burki F."/>
            <person name="Gruber A."/>
            <person name="Irimia M."/>
            <person name="Maruyama S."/>
            <person name="Arias M.C."/>
            <person name="Ball S.G."/>
            <person name="Gile G.H."/>
            <person name="Hirakawa Y."/>
            <person name="Hopkins J.F."/>
            <person name="Rensing S.A."/>
            <person name="Schmutz J."/>
            <person name="Symeonidi A."/>
            <person name="Elias M."/>
            <person name="Eveleigh R.J."/>
            <person name="Herman E.K."/>
            <person name="Klute M.J."/>
            <person name="Nakayama T."/>
            <person name="Obornik M."/>
            <person name="Reyes-Prieto A."/>
            <person name="Armbrust E.V."/>
            <person name="Aves S.J."/>
            <person name="Beiko R.G."/>
            <person name="Coutinho P."/>
            <person name="Dacks J.B."/>
            <person name="Durnford D.G."/>
            <person name="Fast N.M."/>
            <person name="Green B.R."/>
            <person name="Grisdale C."/>
            <person name="Hempe F."/>
            <person name="Henrissat B."/>
            <person name="Hoppner M.P."/>
            <person name="Ishida K.-I."/>
            <person name="Kim E."/>
            <person name="Koreny L."/>
            <person name="Kroth P.G."/>
            <person name="Liu Y."/>
            <person name="Malik S.-B."/>
            <person name="Maier U.G."/>
            <person name="McRose D."/>
            <person name="Mock T."/>
            <person name="Neilson J.A."/>
            <person name="Onodera N.T."/>
            <person name="Poole A.M."/>
            <person name="Pritham E.J."/>
            <person name="Richards T.A."/>
            <person name="Rocap G."/>
            <person name="Roy S.W."/>
            <person name="Sarai C."/>
            <person name="Schaack S."/>
            <person name="Shirato S."/>
            <person name="Slamovits C.H."/>
            <person name="Spencer D.F."/>
            <person name="Suzuki S."/>
            <person name="Worden A.Z."/>
            <person name="Zauner S."/>
            <person name="Barry K."/>
            <person name="Bell C."/>
            <person name="Bharti A.K."/>
            <person name="Crow J.A."/>
            <person name="Grimwood J."/>
            <person name="Kramer R."/>
            <person name="Lindquist E."/>
            <person name="Lucas S."/>
            <person name="Salamov A."/>
            <person name="McFadden G.I."/>
            <person name="Lane C.E."/>
            <person name="Keeling P.J."/>
            <person name="Gray M.W."/>
            <person name="Grigoriev I.V."/>
            <person name="Archibald J.M."/>
        </authorList>
    </citation>
    <scope>NUCLEOTIDE SEQUENCE</scope>
    <source>
        <strain evidence="4">CCMP2712</strain>
    </source>
</reference>
<dbReference type="EnsemblProtists" id="EKX40701">
    <property type="protein sequence ID" value="EKX40701"/>
    <property type="gene ID" value="GUITHDRAFT_113234"/>
</dbReference>
<organism evidence="2">
    <name type="scientific">Guillardia theta (strain CCMP2712)</name>
    <name type="common">Cryptophyte</name>
    <dbReference type="NCBI Taxonomy" id="905079"/>
    <lineage>
        <taxon>Eukaryota</taxon>
        <taxon>Cryptophyceae</taxon>
        <taxon>Pyrenomonadales</taxon>
        <taxon>Geminigeraceae</taxon>
        <taxon>Guillardia</taxon>
    </lineage>
</organism>
<feature type="chain" id="PRO_5008770565" evidence="1">
    <location>
        <begin position="19"/>
        <end position="418"/>
    </location>
</feature>
<dbReference type="GeneID" id="17297322"/>
<protein>
    <submittedName>
        <fullName evidence="2 3">Uncharacterized protein</fullName>
    </submittedName>
</protein>
<dbReference type="RefSeq" id="XP_005827681.1">
    <property type="nucleotide sequence ID" value="XM_005827624.1"/>
</dbReference>
<reference evidence="2 4" key="1">
    <citation type="journal article" date="2012" name="Nature">
        <title>Algal genomes reveal evolutionary mosaicism and the fate of nucleomorphs.</title>
        <authorList>
            <consortium name="DOE Joint Genome Institute"/>
            <person name="Curtis B.A."/>
            <person name="Tanifuji G."/>
            <person name="Burki F."/>
            <person name="Gruber A."/>
            <person name="Irimia M."/>
            <person name="Maruyama S."/>
            <person name="Arias M.C."/>
            <person name="Ball S.G."/>
            <person name="Gile G.H."/>
            <person name="Hirakawa Y."/>
            <person name="Hopkins J.F."/>
            <person name="Kuo A."/>
            <person name="Rensing S.A."/>
            <person name="Schmutz J."/>
            <person name="Symeonidi A."/>
            <person name="Elias M."/>
            <person name="Eveleigh R.J."/>
            <person name="Herman E.K."/>
            <person name="Klute M.J."/>
            <person name="Nakayama T."/>
            <person name="Obornik M."/>
            <person name="Reyes-Prieto A."/>
            <person name="Armbrust E.V."/>
            <person name="Aves S.J."/>
            <person name="Beiko R.G."/>
            <person name="Coutinho P."/>
            <person name="Dacks J.B."/>
            <person name="Durnford D.G."/>
            <person name="Fast N.M."/>
            <person name="Green B.R."/>
            <person name="Grisdale C.J."/>
            <person name="Hempel F."/>
            <person name="Henrissat B."/>
            <person name="Hoppner M.P."/>
            <person name="Ishida K."/>
            <person name="Kim E."/>
            <person name="Koreny L."/>
            <person name="Kroth P.G."/>
            <person name="Liu Y."/>
            <person name="Malik S.B."/>
            <person name="Maier U.G."/>
            <person name="McRose D."/>
            <person name="Mock T."/>
            <person name="Neilson J.A."/>
            <person name="Onodera N.T."/>
            <person name="Poole A.M."/>
            <person name="Pritham E.J."/>
            <person name="Richards T.A."/>
            <person name="Rocap G."/>
            <person name="Roy S.W."/>
            <person name="Sarai C."/>
            <person name="Schaack S."/>
            <person name="Shirato S."/>
            <person name="Slamovits C.H."/>
            <person name="Spencer D.F."/>
            <person name="Suzuki S."/>
            <person name="Worden A.Z."/>
            <person name="Zauner S."/>
            <person name="Barry K."/>
            <person name="Bell C."/>
            <person name="Bharti A.K."/>
            <person name="Crow J.A."/>
            <person name="Grimwood J."/>
            <person name="Kramer R."/>
            <person name="Lindquist E."/>
            <person name="Lucas S."/>
            <person name="Salamov A."/>
            <person name="McFadden G.I."/>
            <person name="Lane C.E."/>
            <person name="Keeling P.J."/>
            <person name="Gray M.W."/>
            <person name="Grigoriev I.V."/>
            <person name="Archibald J.M."/>
        </authorList>
    </citation>
    <scope>NUCLEOTIDE SEQUENCE</scope>
    <source>
        <strain evidence="2 4">CCMP2712</strain>
    </source>
</reference>
<keyword evidence="1" id="KW-0732">Signal</keyword>
<proteinExistence type="predicted"/>
<evidence type="ECO:0000313" key="2">
    <source>
        <dbReference type="EMBL" id="EKX40701.1"/>
    </source>
</evidence>
<reference evidence="3" key="3">
    <citation type="submission" date="2016-03" db="UniProtKB">
        <authorList>
            <consortium name="EnsemblProtists"/>
        </authorList>
    </citation>
    <scope>IDENTIFICATION</scope>
</reference>
<gene>
    <name evidence="2" type="ORF">GUITHDRAFT_113234</name>
</gene>
<feature type="signal peptide" evidence="1">
    <location>
        <begin position="1"/>
        <end position="18"/>
    </location>
</feature>
<dbReference type="KEGG" id="gtt:GUITHDRAFT_113234"/>
<dbReference type="HOGENOM" id="CLU_657980_0_0_1"/>
<evidence type="ECO:0000313" key="3">
    <source>
        <dbReference type="EnsemblProtists" id="EKX40701"/>
    </source>
</evidence>
<name>L1IWT0_GUITC</name>
<accession>L1IWT0</accession>
<dbReference type="Proteomes" id="UP000011087">
    <property type="component" value="Unassembled WGS sequence"/>
</dbReference>
<keyword evidence="4" id="KW-1185">Reference proteome</keyword>
<dbReference type="OrthoDB" id="10391715at2759"/>
<evidence type="ECO:0000256" key="1">
    <source>
        <dbReference type="SAM" id="SignalP"/>
    </source>
</evidence>
<dbReference type="PaxDb" id="55529-EKX40701"/>
<sequence length="418" mass="45963">MAAGWRVAALGLLSVALGGFLLTRLESNQGRTELEDLGGYHPRAWLAKQAEGSQLPGHGRISDSNDPLANMRLFSRGNMDYGGSNGDYVDDNSIGVKIESLKSRNPARTQMLLLNSAADWMQPINPYLPPTDLYFFWGQSTDYGTLASGYSGGRGHASSGERIRQVLKFGTFTGNGYTDDMSGHGKFLRSWSGNEFQALSIKCCHTLLVPPMERDLPITSEQDNLARRIRSFVANGNMLIMTGGDYSSLVFINRFFHFDLKKTVYDQGPFEKMPEASMPQNAREAFANLPETIPQSGLSVTTITKESLPPDTKLIYGTPVSSPVFQLTYCESTIPDEQCQIVKPNGYSCAQDVIPSECPSMRESGRPCSCGTILYIGYDFVDHHSHSIGESLWDKVLRAAVSMPKVGEPGLGEFTQYT</sequence>
<dbReference type="AlphaFoldDB" id="L1IWT0"/>
<evidence type="ECO:0000313" key="4">
    <source>
        <dbReference type="Proteomes" id="UP000011087"/>
    </source>
</evidence>